<accession>A0ABR2EXA1</accession>
<evidence type="ECO:0000313" key="2">
    <source>
        <dbReference type="Proteomes" id="UP001472677"/>
    </source>
</evidence>
<dbReference type="Proteomes" id="UP001472677">
    <property type="component" value="Unassembled WGS sequence"/>
</dbReference>
<evidence type="ECO:0000313" key="1">
    <source>
        <dbReference type="EMBL" id="KAK8565968.1"/>
    </source>
</evidence>
<gene>
    <name evidence="1" type="ORF">V6N12_059512</name>
</gene>
<reference evidence="1 2" key="1">
    <citation type="journal article" date="2024" name="G3 (Bethesda)">
        <title>Genome assembly of Hibiscus sabdariffa L. provides insights into metabolisms of medicinal natural products.</title>
        <authorList>
            <person name="Kim T."/>
        </authorList>
    </citation>
    <scope>NUCLEOTIDE SEQUENCE [LARGE SCALE GENOMIC DNA]</scope>
    <source>
        <strain evidence="1">TK-2024</strain>
        <tissue evidence="1">Old leaves</tissue>
    </source>
</reference>
<organism evidence="1 2">
    <name type="scientific">Hibiscus sabdariffa</name>
    <name type="common">roselle</name>
    <dbReference type="NCBI Taxonomy" id="183260"/>
    <lineage>
        <taxon>Eukaryota</taxon>
        <taxon>Viridiplantae</taxon>
        <taxon>Streptophyta</taxon>
        <taxon>Embryophyta</taxon>
        <taxon>Tracheophyta</taxon>
        <taxon>Spermatophyta</taxon>
        <taxon>Magnoliopsida</taxon>
        <taxon>eudicotyledons</taxon>
        <taxon>Gunneridae</taxon>
        <taxon>Pentapetalae</taxon>
        <taxon>rosids</taxon>
        <taxon>malvids</taxon>
        <taxon>Malvales</taxon>
        <taxon>Malvaceae</taxon>
        <taxon>Malvoideae</taxon>
        <taxon>Hibiscus</taxon>
    </lineage>
</organism>
<keyword evidence="2" id="KW-1185">Reference proteome</keyword>
<name>A0ABR2EXA1_9ROSI</name>
<protein>
    <submittedName>
        <fullName evidence="1">Uncharacterized protein</fullName>
    </submittedName>
</protein>
<comment type="caution">
    <text evidence="1">The sequence shown here is derived from an EMBL/GenBank/DDBJ whole genome shotgun (WGS) entry which is preliminary data.</text>
</comment>
<dbReference type="EMBL" id="JBBPBM010000010">
    <property type="protein sequence ID" value="KAK8565968.1"/>
    <property type="molecule type" value="Genomic_DNA"/>
</dbReference>
<sequence>MGKFVWALHDSSGGEDWDQHLSLSPGPIDAARVPRADVPSSLIARDTCTSMGKRRITSTAHMELFVPATWNEILVSGNGHDSL</sequence>
<proteinExistence type="predicted"/>